<dbReference type="Proteomes" id="UP000237662">
    <property type="component" value="Unassembled WGS sequence"/>
</dbReference>
<evidence type="ECO:0000259" key="1">
    <source>
        <dbReference type="Pfam" id="PF14491"/>
    </source>
</evidence>
<gene>
    <name evidence="2" type="ORF">CLV84_0822</name>
</gene>
<dbReference type="InterPro" id="IPR029492">
    <property type="entry name" value="DUF4435"/>
</dbReference>
<accession>A0A2S6I8R1</accession>
<dbReference type="AlphaFoldDB" id="A0A2S6I8R1"/>
<dbReference type="EMBL" id="PTJC01000005">
    <property type="protein sequence ID" value="PPK87868.1"/>
    <property type="molecule type" value="Genomic_DNA"/>
</dbReference>
<protein>
    <submittedName>
        <fullName evidence="2">Uncharacterized protein DUF4435</fullName>
    </submittedName>
</protein>
<proteinExistence type="predicted"/>
<keyword evidence="3" id="KW-1185">Reference proteome</keyword>
<evidence type="ECO:0000313" key="2">
    <source>
        <dbReference type="EMBL" id="PPK87868.1"/>
    </source>
</evidence>
<dbReference type="OrthoDB" id="2083140at2"/>
<sequence length="302" mass="35388">MKVATLTAAKDSSVSVVLHKFYLLARKGTNVLFCFYEGKDAPYYNSRAETYYDGSYTHFNCKGKGNVLQARTILKAKPEYANYKLAFFVDQDFDEELVTIPLDLYVTTGYSIENYYCNRNTFRRVLTSEFNVNEADLEYETILTLFDDRLQKFNECVLLINSWYRFLRQEAQDKDVPINFSLDDQLPKGFVRITLDEVECDYDLNTLNIEFKPICNPTKEEINESETYLQKNDLCLVLRGKYQAQFLFTFLNLLLTDANDRNQRRFVKQKVKLTVSRTQIISQLSQYADTPESLKAFIREFN</sequence>
<name>A0A2S6I8R1_9BACT</name>
<dbReference type="RefSeq" id="WP_104418446.1">
    <property type="nucleotide sequence ID" value="NZ_PTJC01000005.1"/>
</dbReference>
<evidence type="ECO:0000313" key="3">
    <source>
        <dbReference type="Proteomes" id="UP000237662"/>
    </source>
</evidence>
<reference evidence="2 3" key="1">
    <citation type="submission" date="2018-02" db="EMBL/GenBank/DDBJ databases">
        <title>Genomic Encyclopedia of Archaeal and Bacterial Type Strains, Phase II (KMG-II): from individual species to whole genera.</title>
        <authorList>
            <person name="Goeker M."/>
        </authorList>
    </citation>
    <scope>NUCLEOTIDE SEQUENCE [LARGE SCALE GENOMIC DNA]</scope>
    <source>
        <strain evidence="2 3">DSM 29526</strain>
    </source>
</reference>
<comment type="caution">
    <text evidence="2">The sequence shown here is derived from an EMBL/GenBank/DDBJ whole genome shotgun (WGS) entry which is preliminary data.</text>
</comment>
<feature type="domain" description="DUF4435" evidence="1">
    <location>
        <begin position="32"/>
        <end position="262"/>
    </location>
</feature>
<organism evidence="2 3">
    <name type="scientific">Neolewinella xylanilytica</name>
    <dbReference type="NCBI Taxonomy" id="1514080"/>
    <lineage>
        <taxon>Bacteria</taxon>
        <taxon>Pseudomonadati</taxon>
        <taxon>Bacteroidota</taxon>
        <taxon>Saprospiria</taxon>
        <taxon>Saprospirales</taxon>
        <taxon>Lewinellaceae</taxon>
        <taxon>Neolewinella</taxon>
    </lineage>
</organism>
<dbReference type="Pfam" id="PF14491">
    <property type="entry name" value="DUF4435"/>
    <property type="match status" value="1"/>
</dbReference>